<dbReference type="GO" id="GO:0003677">
    <property type="term" value="F:DNA binding"/>
    <property type="evidence" value="ECO:0007669"/>
    <property type="project" value="InterPro"/>
</dbReference>
<proteinExistence type="predicted"/>
<dbReference type="Proteomes" id="UP000576082">
    <property type="component" value="Unassembled WGS sequence"/>
</dbReference>
<dbReference type="Gene3D" id="3.40.50.2300">
    <property type="match status" value="1"/>
</dbReference>
<accession>A0A7X9XB99</accession>
<evidence type="ECO:0000256" key="1">
    <source>
        <dbReference type="PROSITE-ProRule" id="PRU00169"/>
    </source>
</evidence>
<dbReference type="InterPro" id="IPR007492">
    <property type="entry name" value="LytTR_DNA-bd_dom"/>
</dbReference>
<gene>
    <name evidence="4" type="ORF">HHU12_20780</name>
</gene>
<dbReference type="SMART" id="SM00448">
    <property type="entry name" value="REC"/>
    <property type="match status" value="1"/>
</dbReference>
<dbReference type="Gene3D" id="2.40.50.1020">
    <property type="entry name" value="LytTr DNA-binding domain"/>
    <property type="match status" value="1"/>
</dbReference>
<dbReference type="PROSITE" id="PS50110">
    <property type="entry name" value="RESPONSE_REGULATORY"/>
    <property type="match status" value="1"/>
</dbReference>
<dbReference type="InterPro" id="IPR001789">
    <property type="entry name" value="Sig_transdc_resp-reg_receiver"/>
</dbReference>
<evidence type="ECO:0000259" key="3">
    <source>
        <dbReference type="PROSITE" id="PS50930"/>
    </source>
</evidence>
<dbReference type="GO" id="GO:0000156">
    <property type="term" value="F:phosphorelay response regulator activity"/>
    <property type="evidence" value="ECO:0007669"/>
    <property type="project" value="TreeGrafter"/>
</dbReference>
<feature type="modified residue" description="4-aspartylphosphate" evidence="1">
    <location>
        <position position="53"/>
    </location>
</feature>
<sequence>MKYLIIDDEPIAHRIIEGYCDKIPYLEKIGNAYDAFEGMEFFHNSEIDLLFLDINMPKMTGFEMLRSLPVPPKVIVTSAYQEYALEGFELNVVDYLLKPFSFSRFMTALHKIKPQTEEVVEKDRFFIKVDKQLKAINKKEVLFLEAYGNYVKLHLAEECLVCHQKLSYFEELLSENDDFIRVHKSFLVNNYSIDVVEGNRIKIDEKEVPIGQKYKTAVYEKLNI</sequence>
<dbReference type="EMBL" id="JABANE010000064">
    <property type="protein sequence ID" value="NME70423.1"/>
    <property type="molecule type" value="Genomic_DNA"/>
</dbReference>
<name>A0A7X9XB99_9BACT</name>
<dbReference type="SMART" id="SM00850">
    <property type="entry name" value="LytTR"/>
    <property type="match status" value="1"/>
</dbReference>
<evidence type="ECO:0000259" key="2">
    <source>
        <dbReference type="PROSITE" id="PS50110"/>
    </source>
</evidence>
<keyword evidence="5" id="KW-1185">Reference proteome</keyword>
<feature type="domain" description="Response regulatory" evidence="2">
    <location>
        <begin position="2"/>
        <end position="113"/>
    </location>
</feature>
<dbReference type="InterPro" id="IPR011006">
    <property type="entry name" value="CheY-like_superfamily"/>
</dbReference>
<dbReference type="PANTHER" id="PTHR45526">
    <property type="entry name" value="TRANSCRIPTIONAL REGULATORY PROTEIN DPIA"/>
    <property type="match status" value="1"/>
</dbReference>
<feature type="domain" description="HTH LytTR-type" evidence="3">
    <location>
        <begin position="125"/>
        <end position="224"/>
    </location>
</feature>
<comment type="caution">
    <text evidence="4">The sequence shown here is derived from an EMBL/GenBank/DDBJ whole genome shotgun (WGS) entry which is preliminary data.</text>
</comment>
<dbReference type="SUPFAM" id="SSF52172">
    <property type="entry name" value="CheY-like"/>
    <property type="match status" value="1"/>
</dbReference>
<dbReference type="Pfam" id="PF04397">
    <property type="entry name" value="LytTR"/>
    <property type="match status" value="1"/>
</dbReference>
<organism evidence="4 5">
    <name type="scientific">Flammeovirga aprica JL-4</name>
    <dbReference type="NCBI Taxonomy" id="694437"/>
    <lineage>
        <taxon>Bacteria</taxon>
        <taxon>Pseudomonadati</taxon>
        <taxon>Bacteroidota</taxon>
        <taxon>Cytophagia</taxon>
        <taxon>Cytophagales</taxon>
        <taxon>Flammeovirgaceae</taxon>
        <taxon>Flammeovirga</taxon>
    </lineage>
</organism>
<reference evidence="4 5" key="1">
    <citation type="submission" date="2020-04" db="EMBL/GenBank/DDBJ databases">
        <title>Flammeovirga sp. SR4, a novel species isolated from seawater.</title>
        <authorList>
            <person name="Wang X."/>
        </authorList>
    </citation>
    <scope>NUCLEOTIDE SEQUENCE [LARGE SCALE GENOMIC DNA]</scope>
    <source>
        <strain evidence="4 5">ATCC 23126</strain>
    </source>
</reference>
<keyword evidence="1" id="KW-0597">Phosphoprotein</keyword>
<evidence type="ECO:0000313" key="5">
    <source>
        <dbReference type="Proteomes" id="UP000576082"/>
    </source>
</evidence>
<dbReference type="Pfam" id="PF00072">
    <property type="entry name" value="Response_reg"/>
    <property type="match status" value="1"/>
</dbReference>
<dbReference type="PANTHER" id="PTHR45526:SF1">
    <property type="entry name" value="TRANSCRIPTIONAL REGULATORY PROTEIN DCUR-RELATED"/>
    <property type="match status" value="1"/>
</dbReference>
<dbReference type="AlphaFoldDB" id="A0A7X9XB99"/>
<dbReference type="RefSeq" id="WP_169658661.1">
    <property type="nucleotide sequence ID" value="NZ_JABANE010000064.1"/>
</dbReference>
<dbReference type="InterPro" id="IPR051271">
    <property type="entry name" value="2C-system_Tx_regulators"/>
</dbReference>
<evidence type="ECO:0000313" key="4">
    <source>
        <dbReference type="EMBL" id="NME70423.1"/>
    </source>
</evidence>
<protein>
    <submittedName>
        <fullName evidence="4">Response regulator transcription factor</fullName>
    </submittedName>
</protein>
<dbReference type="PROSITE" id="PS50930">
    <property type="entry name" value="HTH_LYTTR"/>
    <property type="match status" value="1"/>
</dbReference>